<proteinExistence type="predicted"/>
<dbReference type="Gene3D" id="1.10.287.110">
    <property type="entry name" value="DnaJ domain"/>
    <property type="match status" value="1"/>
</dbReference>
<dbReference type="PANTHER" id="PTHR45168:SF3">
    <property type="entry name" value="DNAJ HEAT SHOCK PROTEIN FAMILY (HSP40) MEMBER B2"/>
    <property type="match status" value="1"/>
</dbReference>
<name>A0AAV8V911_9CUCU</name>
<dbReference type="GO" id="GO:0051082">
    <property type="term" value="F:unfolded protein binding"/>
    <property type="evidence" value="ECO:0007669"/>
    <property type="project" value="InterPro"/>
</dbReference>
<dbReference type="InterPro" id="IPR043183">
    <property type="entry name" value="DNJB2/6-like"/>
</dbReference>
<keyword evidence="4" id="KW-1185">Reference proteome</keyword>
<dbReference type="PANTHER" id="PTHR45168">
    <property type="entry name" value="DNAJ HOMOLOG SUBFAMILY B MEMBER 2"/>
    <property type="match status" value="1"/>
</dbReference>
<accession>A0AAV8V911</accession>
<gene>
    <name evidence="3" type="ORF">NQ315_002728</name>
</gene>
<evidence type="ECO:0000259" key="2">
    <source>
        <dbReference type="PROSITE" id="PS50076"/>
    </source>
</evidence>
<feature type="domain" description="J" evidence="2">
    <location>
        <begin position="3"/>
        <end position="69"/>
    </location>
</feature>
<dbReference type="InterPro" id="IPR018253">
    <property type="entry name" value="DnaJ_domain_CS"/>
</dbReference>
<dbReference type="PROSITE" id="PS00636">
    <property type="entry name" value="DNAJ_1"/>
    <property type="match status" value="1"/>
</dbReference>
<organism evidence="3 4">
    <name type="scientific">Exocentrus adspersus</name>
    <dbReference type="NCBI Taxonomy" id="1586481"/>
    <lineage>
        <taxon>Eukaryota</taxon>
        <taxon>Metazoa</taxon>
        <taxon>Ecdysozoa</taxon>
        <taxon>Arthropoda</taxon>
        <taxon>Hexapoda</taxon>
        <taxon>Insecta</taxon>
        <taxon>Pterygota</taxon>
        <taxon>Neoptera</taxon>
        <taxon>Endopterygota</taxon>
        <taxon>Coleoptera</taxon>
        <taxon>Polyphaga</taxon>
        <taxon>Cucujiformia</taxon>
        <taxon>Chrysomeloidea</taxon>
        <taxon>Cerambycidae</taxon>
        <taxon>Lamiinae</taxon>
        <taxon>Acanthocinini</taxon>
        <taxon>Exocentrus</taxon>
    </lineage>
</organism>
<dbReference type="Pfam" id="PF00226">
    <property type="entry name" value="DnaJ"/>
    <property type="match status" value="1"/>
</dbReference>
<dbReference type="Proteomes" id="UP001159042">
    <property type="component" value="Unassembled WGS sequence"/>
</dbReference>
<protein>
    <recommendedName>
        <fullName evidence="2">J domain-containing protein</fullName>
    </recommendedName>
</protein>
<sequence length="235" mass="27273">MVDYYKVLRIPKSATKEDIRKAYRKLALKWHPDKNPNNTEESNRKFREISEAYEVLSDNKKKKMYDQYGKKGPRRRDIDHDEGFFDFGGFGLFSFRDPNDVFKEFFGIGLLNLFGDVQHVSGRNRGGREFDQNTYRDHPFSDLNNEMADIFFGNSGYHAGGNTGEYSSFTTMESSYSSDSPNNAYVKRTSVSTKIVNGKKITTKKTFENGKETVLQYENDVLKSRIWIILVISRR</sequence>
<evidence type="ECO:0000256" key="1">
    <source>
        <dbReference type="ARBA" id="ARBA00023186"/>
    </source>
</evidence>
<evidence type="ECO:0000313" key="4">
    <source>
        <dbReference type="Proteomes" id="UP001159042"/>
    </source>
</evidence>
<dbReference type="InterPro" id="IPR036869">
    <property type="entry name" value="J_dom_sf"/>
</dbReference>
<evidence type="ECO:0000313" key="3">
    <source>
        <dbReference type="EMBL" id="KAJ8910475.1"/>
    </source>
</evidence>
<reference evidence="3 4" key="1">
    <citation type="journal article" date="2023" name="Insect Mol. Biol.">
        <title>Genome sequencing provides insights into the evolution of gene families encoding plant cell wall-degrading enzymes in longhorned beetles.</title>
        <authorList>
            <person name="Shin N.R."/>
            <person name="Okamura Y."/>
            <person name="Kirsch R."/>
            <person name="Pauchet Y."/>
        </authorList>
    </citation>
    <scope>NUCLEOTIDE SEQUENCE [LARGE SCALE GENOMIC DNA]</scope>
    <source>
        <strain evidence="3">EAD_L_NR</strain>
    </source>
</reference>
<dbReference type="EMBL" id="JANEYG010000289">
    <property type="protein sequence ID" value="KAJ8910475.1"/>
    <property type="molecule type" value="Genomic_DNA"/>
</dbReference>
<keyword evidence="1" id="KW-0143">Chaperone</keyword>
<dbReference type="InterPro" id="IPR001623">
    <property type="entry name" value="DnaJ_domain"/>
</dbReference>
<dbReference type="PRINTS" id="PR00625">
    <property type="entry name" value="JDOMAIN"/>
</dbReference>
<dbReference type="PROSITE" id="PS50076">
    <property type="entry name" value="DNAJ_2"/>
    <property type="match status" value="1"/>
</dbReference>
<dbReference type="SMART" id="SM00271">
    <property type="entry name" value="DnaJ"/>
    <property type="match status" value="1"/>
</dbReference>
<dbReference type="AlphaFoldDB" id="A0AAV8V911"/>
<dbReference type="GO" id="GO:0030544">
    <property type="term" value="F:Hsp70 protein binding"/>
    <property type="evidence" value="ECO:0007669"/>
    <property type="project" value="InterPro"/>
</dbReference>
<comment type="caution">
    <text evidence="3">The sequence shown here is derived from an EMBL/GenBank/DDBJ whole genome shotgun (WGS) entry which is preliminary data.</text>
</comment>
<dbReference type="SUPFAM" id="SSF46565">
    <property type="entry name" value="Chaperone J-domain"/>
    <property type="match status" value="1"/>
</dbReference>
<dbReference type="CDD" id="cd06257">
    <property type="entry name" value="DnaJ"/>
    <property type="match status" value="1"/>
</dbReference>